<dbReference type="EMBL" id="VFLP01000025">
    <property type="protein sequence ID" value="TRX94033.1"/>
    <property type="molecule type" value="Genomic_DNA"/>
</dbReference>
<name>A0A553I1F3_9PEZI</name>
<dbReference type="GO" id="GO:0005634">
    <property type="term" value="C:nucleus"/>
    <property type="evidence" value="ECO:0007669"/>
    <property type="project" value="TreeGrafter"/>
</dbReference>
<dbReference type="Gene3D" id="3.30.519.10">
    <property type="entry name" value="Guanine Nucleotide Dissociation Inhibitor, domain 2"/>
    <property type="match status" value="1"/>
</dbReference>
<feature type="compositionally biased region" description="Polar residues" evidence="3">
    <location>
        <begin position="94"/>
        <end position="109"/>
    </location>
</feature>
<dbReference type="InterPro" id="IPR018203">
    <property type="entry name" value="GDP_dissociation_inhibitor"/>
</dbReference>
<sequence>MESLGEETWDVVISGTGLSQSLLALALSRSNKRIIHLDKNDFYGEHDAALSLQEADAWAQTYAGGGAAQQLDQPHSSTNGTEVPVAGPSGAANVDNSTTATPPSKEGSSIFRNAHMWKHSDAEAKGLSFPRAYSLALAPQIIHTRSELLSQLVSSKAYRQVEFLAVRPSFFIYCTTDTNGAMLARIPSSREDVFSARNIPPRSKRRLMTFLKFVIDYDSDEQKPVWQEKANKPLSEFLVDKFKFDDEDLRDSILALTLTLDEKITVEDGLAMIHRHISSMGLFGRGFCAVYPKWGGVSEIAQVGCRAGAVGGGIYMLDTEVSISEQGNGSEVTLNLSNKASIKTTAVVSSQQTCSAETHTIARLVAIINSPLDSLFDHLADHPKPAVTVIVFSMDPPIYAFVHSSDTGECPEGQSVIYMTMKATPQSSEALDGALECVLQVLESVPDEPEADVLYKLYYEQGTSAREPVVKSQGSATMFEFPSPSVGLAFDDTSLDAVKEAWKIIMNNEVPDDEFMKFEDREGMGDDDDDVSD</sequence>
<dbReference type="GO" id="GO:0007264">
    <property type="term" value="P:small GTPase-mediated signal transduction"/>
    <property type="evidence" value="ECO:0007669"/>
    <property type="project" value="UniProtKB-UniRule"/>
</dbReference>
<dbReference type="OrthoDB" id="1923006at2759"/>
<reference evidence="5" key="1">
    <citation type="submission" date="2019-06" db="EMBL/GenBank/DDBJ databases">
        <title>Draft genome sequence of the griseofulvin-producing fungus Xylaria cubensis strain G536.</title>
        <authorList>
            <person name="Mead M.E."/>
            <person name="Raja H.A."/>
            <person name="Steenwyk J.L."/>
            <person name="Knowles S.L."/>
            <person name="Oberlies N.H."/>
            <person name="Rokas A."/>
        </authorList>
    </citation>
    <scope>NUCLEOTIDE SEQUENCE [LARGE SCALE GENOMIC DNA]</scope>
    <source>
        <strain evidence="5">G536</strain>
    </source>
</reference>
<gene>
    <name evidence="4" type="ORF">FHL15_005111</name>
</gene>
<dbReference type="GO" id="GO:0005092">
    <property type="term" value="F:GDP-dissociation inhibitor activity"/>
    <property type="evidence" value="ECO:0007669"/>
    <property type="project" value="UniProtKB-UniRule"/>
</dbReference>
<comment type="caution">
    <text evidence="4">The sequence shown here is derived from an EMBL/GenBank/DDBJ whole genome shotgun (WGS) entry which is preliminary data.</text>
</comment>
<evidence type="ECO:0000313" key="5">
    <source>
        <dbReference type="Proteomes" id="UP000319160"/>
    </source>
</evidence>
<evidence type="ECO:0000313" key="4">
    <source>
        <dbReference type="EMBL" id="TRX94033.1"/>
    </source>
</evidence>
<organism evidence="4 5">
    <name type="scientific">Xylaria flabelliformis</name>
    <dbReference type="NCBI Taxonomy" id="2512241"/>
    <lineage>
        <taxon>Eukaryota</taxon>
        <taxon>Fungi</taxon>
        <taxon>Dikarya</taxon>
        <taxon>Ascomycota</taxon>
        <taxon>Pezizomycotina</taxon>
        <taxon>Sordariomycetes</taxon>
        <taxon>Xylariomycetidae</taxon>
        <taxon>Xylariales</taxon>
        <taxon>Xylariaceae</taxon>
        <taxon>Xylaria</taxon>
    </lineage>
</organism>
<evidence type="ECO:0000256" key="1">
    <source>
        <dbReference type="ARBA" id="ARBA00005593"/>
    </source>
</evidence>
<dbReference type="PANTHER" id="PTHR11787:SF4">
    <property type="entry name" value="CHM, RAB ESCORT PROTEIN 1"/>
    <property type="match status" value="1"/>
</dbReference>
<dbReference type="InterPro" id="IPR036188">
    <property type="entry name" value="FAD/NAD-bd_sf"/>
</dbReference>
<evidence type="ECO:0000256" key="2">
    <source>
        <dbReference type="PIRNR" id="PIRNR037514"/>
    </source>
</evidence>
<dbReference type="PANTHER" id="PTHR11787">
    <property type="entry name" value="RAB GDP-DISSOCIATION INHIBITOR"/>
    <property type="match status" value="1"/>
</dbReference>
<evidence type="ECO:0000256" key="3">
    <source>
        <dbReference type="SAM" id="MobiDB-lite"/>
    </source>
</evidence>
<dbReference type="PRINTS" id="PR00891">
    <property type="entry name" value="RABGDIREP"/>
</dbReference>
<protein>
    <recommendedName>
        <fullName evidence="2">Rab proteins geranylgeranyltransferase</fullName>
    </recommendedName>
</protein>
<comment type="similarity">
    <text evidence="1 2">Belongs to the Rab GDI family.</text>
</comment>
<dbReference type="Gene3D" id="1.10.405.10">
    <property type="entry name" value="Guanine Nucleotide Dissociation Inhibitor, domain 1"/>
    <property type="match status" value="1"/>
</dbReference>
<feature type="compositionally biased region" description="Polar residues" evidence="3">
    <location>
        <begin position="71"/>
        <end position="81"/>
    </location>
</feature>
<proteinExistence type="inferred from homology"/>
<dbReference type="AlphaFoldDB" id="A0A553I1F3"/>
<keyword evidence="5" id="KW-1185">Reference proteome</keyword>
<accession>A0A553I1F3</accession>
<dbReference type="STRING" id="2512241.A0A553I1F3"/>
<feature type="region of interest" description="Disordered" evidence="3">
    <location>
        <begin position="66"/>
        <end position="109"/>
    </location>
</feature>
<dbReference type="Proteomes" id="UP000319160">
    <property type="component" value="Unassembled WGS sequence"/>
</dbReference>
<dbReference type="GO" id="GO:0005829">
    <property type="term" value="C:cytosol"/>
    <property type="evidence" value="ECO:0007669"/>
    <property type="project" value="TreeGrafter"/>
</dbReference>
<dbReference type="SUPFAM" id="SSF51905">
    <property type="entry name" value="FAD/NAD(P)-binding domain"/>
    <property type="match status" value="1"/>
</dbReference>
<dbReference type="GO" id="GO:0005968">
    <property type="term" value="C:Rab-protein geranylgeranyltransferase complex"/>
    <property type="evidence" value="ECO:0007669"/>
    <property type="project" value="TreeGrafter"/>
</dbReference>
<dbReference type="GO" id="GO:0016192">
    <property type="term" value="P:vesicle-mediated transport"/>
    <property type="evidence" value="ECO:0007669"/>
    <property type="project" value="TreeGrafter"/>
</dbReference>
<dbReference type="Pfam" id="PF00996">
    <property type="entry name" value="GDI"/>
    <property type="match status" value="2"/>
</dbReference>
<dbReference type="InterPro" id="IPR017230">
    <property type="entry name" value="Mrs6"/>
</dbReference>
<dbReference type="Gene3D" id="3.50.50.60">
    <property type="entry name" value="FAD/NAD(P)-binding domain"/>
    <property type="match status" value="1"/>
</dbReference>
<dbReference type="PIRSF" id="PIRSF037514">
    <property type="entry name" value="Rab_ger_ger_transf_A_fun"/>
    <property type="match status" value="1"/>
</dbReference>